<comment type="caution">
    <text evidence="1">The sequence shown here is derived from an EMBL/GenBank/DDBJ whole genome shotgun (WGS) entry which is preliminary data.</text>
</comment>
<evidence type="ECO:0000313" key="1">
    <source>
        <dbReference type="EMBL" id="KAG0437064.1"/>
    </source>
</evidence>
<name>A0AC60QN22_IXOPE</name>
<dbReference type="Proteomes" id="UP000805193">
    <property type="component" value="Unassembled WGS sequence"/>
</dbReference>
<proteinExistence type="predicted"/>
<gene>
    <name evidence="1" type="ORF">HPB47_017618</name>
</gene>
<protein>
    <submittedName>
        <fullName evidence="1">Uncharacterized protein</fullName>
    </submittedName>
</protein>
<sequence>MTRRPVGTAKTARAASCSTRAELQQGCRSCRKTTVYRGPRAQWPRNNAAFWMPVERTLSDSSRRAFSPAARSPARPLAYKKLYGLMNDGDELLKILQAWRTQRLSLEIAVSRIVDQWTESKTHFEMARRPEKCDAAEALYGMYENQINLEYLLVLRPILTDVQKVTMALEAKDVDQTKLLKDIITLLSSLVHKVVIPTEQMDVLTSRLEDDLNPRPYLGYLFETYVDNMKEKSA</sequence>
<accession>A0AC60QN22</accession>
<reference evidence="1 2" key="1">
    <citation type="journal article" date="2020" name="Cell">
        <title>Large-Scale Comparative Analyses of Tick Genomes Elucidate Their Genetic Diversity and Vector Capacities.</title>
        <authorList>
            <consortium name="Tick Genome and Microbiome Consortium (TIGMIC)"/>
            <person name="Jia N."/>
            <person name="Wang J."/>
            <person name="Shi W."/>
            <person name="Du L."/>
            <person name="Sun Y."/>
            <person name="Zhan W."/>
            <person name="Jiang J.F."/>
            <person name="Wang Q."/>
            <person name="Zhang B."/>
            <person name="Ji P."/>
            <person name="Bell-Sakyi L."/>
            <person name="Cui X.M."/>
            <person name="Yuan T.T."/>
            <person name="Jiang B.G."/>
            <person name="Yang W.F."/>
            <person name="Lam T.T."/>
            <person name="Chang Q.C."/>
            <person name="Ding S.J."/>
            <person name="Wang X.J."/>
            <person name="Zhu J.G."/>
            <person name="Ruan X.D."/>
            <person name="Zhao L."/>
            <person name="Wei J.T."/>
            <person name="Ye R.Z."/>
            <person name="Que T.C."/>
            <person name="Du C.H."/>
            <person name="Zhou Y.H."/>
            <person name="Cheng J.X."/>
            <person name="Dai P.F."/>
            <person name="Guo W.B."/>
            <person name="Han X.H."/>
            <person name="Huang E.J."/>
            <person name="Li L.F."/>
            <person name="Wei W."/>
            <person name="Gao Y.C."/>
            <person name="Liu J.Z."/>
            <person name="Shao H.Z."/>
            <person name="Wang X."/>
            <person name="Wang C.C."/>
            <person name="Yang T.C."/>
            <person name="Huo Q.B."/>
            <person name="Li W."/>
            <person name="Chen H.Y."/>
            <person name="Chen S.E."/>
            <person name="Zhou L.G."/>
            <person name="Ni X.B."/>
            <person name="Tian J.H."/>
            <person name="Sheng Y."/>
            <person name="Liu T."/>
            <person name="Pan Y.S."/>
            <person name="Xia L.Y."/>
            <person name="Li J."/>
            <person name="Zhao F."/>
            <person name="Cao W.C."/>
        </authorList>
    </citation>
    <scope>NUCLEOTIDE SEQUENCE [LARGE SCALE GENOMIC DNA]</scope>
    <source>
        <strain evidence="1">Iper-2018</strain>
    </source>
</reference>
<evidence type="ECO:0000313" key="2">
    <source>
        <dbReference type="Proteomes" id="UP000805193"/>
    </source>
</evidence>
<organism evidence="1 2">
    <name type="scientific">Ixodes persulcatus</name>
    <name type="common">Taiga tick</name>
    <dbReference type="NCBI Taxonomy" id="34615"/>
    <lineage>
        <taxon>Eukaryota</taxon>
        <taxon>Metazoa</taxon>
        <taxon>Ecdysozoa</taxon>
        <taxon>Arthropoda</taxon>
        <taxon>Chelicerata</taxon>
        <taxon>Arachnida</taxon>
        <taxon>Acari</taxon>
        <taxon>Parasitiformes</taxon>
        <taxon>Ixodida</taxon>
        <taxon>Ixodoidea</taxon>
        <taxon>Ixodidae</taxon>
        <taxon>Ixodinae</taxon>
        <taxon>Ixodes</taxon>
    </lineage>
</organism>
<keyword evidence="2" id="KW-1185">Reference proteome</keyword>
<dbReference type="EMBL" id="JABSTQ010006567">
    <property type="protein sequence ID" value="KAG0437064.1"/>
    <property type="molecule type" value="Genomic_DNA"/>
</dbReference>